<dbReference type="EMBL" id="VSRR010080385">
    <property type="protein sequence ID" value="MPC89242.1"/>
    <property type="molecule type" value="Genomic_DNA"/>
</dbReference>
<keyword evidence="3" id="KW-1185">Reference proteome</keyword>
<evidence type="ECO:0000313" key="2">
    <source>
        <dbReference type="EMBL" id="MPC89242.1"/>
    </source>
</evidence>
<gene>
    <name evidence="2" type="ORF">E2C01_084179</name>
</gene>
<dbReference type="Proteomes" id="UP000324222">
    <property type="component" value="Unassembled WGS sequence"/>
</dbReference>
<evidence type="ECO:0008006" key="4">
    <source>
        <dbReference type="Google" id="ProtNLM"/>
    </source>
</evidence>
<feature type="chain" id="PRO_5022932875" description="Secreted protein" evidence="1">
    <location>
        <begin position="28"/>
        <end position="79"/>
    </location>
</feature>
<proteinExistence type="predicted"/>
<sequence>MKSRPGLFLSLLQCVLVSLFSPNRSPSRVFPCCPALVPFLSYHHSLASTTAYHTCPSPAAAHNPFPQSHPFCFLPMPVF</sequence>
<dbReference type="AlphaFoldDB" id="A0A5B7IZ93"/>
<protein>
    <recommendedName>
        <fullName evidence="4">Secreted protein</fullName>
    </recommendedName>
</protein>
<reference evidence="2 3" key="1">
    <citation type="submission" date="2019-05" db="EMBL/GenBank/DDBJ databases">
        <title>Another draft genome of Portunus trituberculatus and its Hox gene families provides insights of decapod evolution.</title>
        <authorList>
            <person name="Jeong J.-H."/>
            <person name="Song I."/>
            <person name="Kim S."/>
            <person name="Choi T."/>
            <person name="Kim D."/>
            <person name="Ryu S."/>
            <person name="Kim W."/>
        </authorList>
    </citation>
    <scope>NUCLEOTIDE SEQUENCE [LARGE SCALE GENOMIC DNA]</scope>
    <source>
        <tissue evidence="2">Muscle</tissue>
    </source>
</reference>
<comment type="caution">
    <text evidence="2">The sequence shown here is derived from an EMBL/GenBank/DDBJ whole genome shotgun (WGS) entry which is preliminary data.</text>
</comment>
<feature type="signal peptide" evidence="1">
    <location>
        <begin position="1"/>
        <end position="27"/>
    </location>
</feature>
<evidence type="ECO:0000313" key="3">
    <source>
        <dbReference type="Proteomes" id="UP000324222"/>
    </source>
</evidence>
<organism evidence="2 3">
    <name type="scientific">Portunus trituberculatus</name>
    <name type="common">Swimming crab</name>
    <name type="synonym">Neptunus trituberculatus</name>
    <dbReference type="NCBI Taxonomy" id="210409"/>
    <lineage>
        <taxon>Eukaryota</taxon>
        <taxon>Metazoa</taxon>
        <taxon>Ecdysozoa</taxon>
        <taxon>Arthropoda</taxon>
        <taxon>Crustacea</taxon>
        <taxon>Multicrustacea</taxon>
        <taxon>Malacostraca</taxon>
        <taxon>Eumalacostraca</taxon>
        <taxon>Eucarida</taxon>
        <taxon>Decapoda</taxon>
        <taxon>Pleocyemata</taxon>
        <taxon>Brachyura</taxon>
        <taxon>Eubrachyura</taxon>
        <taxon>Portunoidea</taxon>
        <taxon>Portunidae</taxon>
        <taxon>Portuninae</taxon>
        <taxon>Portunus</taxon>
    </lineage>
</organism>
<accession>A0A5B7IZ93</accession>
<evidence type="ECO:0000256" key="1">
    <source>
        <dbReference type="SAM" id="SignalP"/>
    </source>
</evidence>
<keyword evidence="1" id="KW-0732">Signal</keyword>
<name>A0A5B7IZ93_PORTR</name>